<dbReference type="RefSeq" id="WP_182540589.1">
    <property type="nucleotide sequence ID" value="NZ_JACJIP010000071.1"/>
</dbReference>
<keyword evidence="2" id="KW-0255">Endonuclease</keyword>
<keyword evidence="2" id="KW-0378">Hydrolase</keyword>
<keyword evidence="2" id="KW-0540">Nuclease</keyword>
<protein>
    <submittedName>
        <fullName evidence="2">Putative phage-related endonuclease</fullName>
    </submittedName>
</protein>
<gene>
    <name evidence="2" type="ORF">FHR92_005318</name>
</gene>
<keyword evidence="1" id="KW-0175">Coiled coil</keyword>
<evidence type="ECO:0000313" key="2">
    <source>
        <dbReference type="EMBL" id="MBA9088785.1"/>
    </source>
</evidence>
<feature type="coiled-coil region" evidence="1">
    <location>
        <begin position="19"/>
        <end position="46"/>
    </location>
</feature>
<reference evidence="2 3" key="1">
    <citation type="submission" date="2020-08" db="EMBL/GenBank/DDBJ databases">
        <title>Genomic Encyclopedia of Type Strains, Phase III (KMG-III): the genomes of soil and plant-associated and newly described type strains.</title>
        <authorList>
            <person name="Whitman W."/>
        </authorList>
    </citation>
    <scope>NUCLEOTIDE SEQUENCE [LARGE SCALE GENOMIC DNA]</scope>
    <source>
        <strain evidence="2 3">CECT 8693</strain>
    </source>
</reference>
<dbReference type="AlphaFoldDB" id="A0A7W3SYY9"/>
<name>A0A7W3SYY9_9BACL</name>
<proteinExistence type="predicted"/>
<dbReference type="EMBL" id="JACJIP010000071">
    <property type="protein sequence ID" value="MBA9088785.1"/>
    <property type="molecule type" value="Genomic_DNA"/>
</dbReference>
<sequence>MGETQLILSKQDVAVLTKLKSVEAKYKKLEADREVLKSQLQEIMERHDIKKFEDDHISITYIDGTTREGFNSKKFKEDYPNVYPKYVAISPVKPSVRFKLK</sequence>
<dbReference type="GO" id="GO:0004519">
    <property type="term" value="F:endonuclease activity"/>
    <property type="evidence" value="ECO:0007669"/>
    <property type="project" value="UniProtKB-KW"/>
</dbReference>
<comment type="caution">
    <text evidence="2">The sequence shown here is derived from an EMBL/GenBank/DDBJ whole genome shotgun (WGS) entry which is preliminary data.</text>
</comment>
<evidence type="ECO:0000313" key="3">
    <source>
        <dbReference type="Proteomes" id="UP000567067"/>
    </source>
</evidence>
<evidence type="ECO:0000256" key="1">
    <source>
        <dbReference type="SAM" id="Coils"/>
    </source>
</evidence>
<dbReference type="Proteomes" id="UP000567067">
    <property type="component" value="Unassembled WGS sequence"/>
</dbReference>
<accession>A0A7W3SYY9</accession>
<organism evidence="2 3">
    <name type="scientific">Fontibacillus solani</name>
    <dbReference type="NCBI Taxonomy" id="1572857"/>
    <lineage>
        <taxon>Bacteria</taxon>
        <taxon>Bacillati</taxon>
        <taxon>Bacillota</taxon>
        <taxon>Bacilli</taxon>
        <taxon>Bacillales</taxon>
        <taxon>Paenibacillaceae</taxon>
        <taxon>Fontibacillus</taxon>
    </lineage>
</organism>
<keyword evidence="3" id="KW-1185">Reference proteome</keyword>